<comment type="subcellular location">
    <subcellularLocation>
        <location evidence="1">Mitochondrion</location>
    </subcellularLocation>
</comment>
<keyword evidence="8" id="KW-0812">Transmembrane</keyword>
<keyword evidence="9" id="KW-1185">Reference proteome</keyword>
<dbReference type="OrthoDB" id="5986190at2759"/>
<name>A0A6P8IPA7_ACTTE</name>
<dbReference type="GeneID" id="116303463"/>
<dbReference type="PANTHER" id="PTHR13143">
    <property type="entry name" value="TETRATRICOPEPTIDE REPEAT PROTEIN 19"/>
    <property type="match status" value="1"/>
</dbReference>
<evidence type="ECO:0000256" key="6">
    <source>
        <dbReference type="ARBA" id="ARBA00023128"/>
    </source>
</evidence>
<evidence type="ECO:0000256" key="8">
    <source>
        <dbReference type="SAM" id="Phobius"/>
    </source>
</evidence>
<dbReference type="PROSITE" id="PS50005">
    <property type="entry name" value="TPR"/>
    <property type="match status" value="1"/>
</dbReference>
<feature type="repeat" description="TPR" evidence="7">
    <location>
        <begin position="264"/>
        <end position="297"/>
    </location>
</feature>
<evidence type="ECO:0000313" key="9">
    <source>
        <dbReference type="Proteomes" id="UP000515163"/>
    </source>
</evidence>
<keyword evidence="8" id="KW-1133">Transmembrane helix</keyword>
<evidence type="ECO:0000256" key="2">
    <source>
        <dbReference type="ARBA" id="ARBA00008219"/>
    </source>
</evidence>
<dbReference type="InterPro" id="IPR011990">
    <property type="entry name" value="TPR-like_helical_dom_sf"/>
</dbReference>
<keyword evidence="5" id="KW-0809">Transit peptide</keyword>
<dbReference type="InParanoid" id="A0A6P8IPA7"/>
<keyword evidence="8" id="KW-0472">Membrane</keyword>
<comment type="similarity">
    <text evidence="2">Belongs to the TTC19 family.</text>
</comment>
<proteinExistence type="inferred from homology"/>
<dbReference type="GO" id="GO:0005743">
    <property type="term" value="C:mitochondrial inner membrane"/>
    <property type="evidence" value="ECO:0007669"/>
    <property type="project" value="TreeGrafter"/>
</dbReference>
<dbReference type="Proteomes" id="UP000515163">
    <property type="component" value="Unplaced"/>
</dbReference>
<evidence type="ECO:0000256" key="3">
    <source>
        <dbReference type="ARBA" id="ARBA00022737"/>
    </source>
</evidence>
<dbReference type="RefSeq" id="XP_031568866.1">
    <property type="nucleotide sequence ID" value="XM_031713006.1"/>
</dbReference>
<feature type="transmembrane region" description="Helical" evidence="8">
    <location>
        <begin position="85"/>
        <end position="103"/>
    </location>
</feature>
<evidence type="ECO:0000256" key="1">
    <source>
        <dbReference type="ARBA" id="ARBA00004173"/>
    </source>
</evidence>
<evidence type="ECO:0000313" key="10">
    <source>
        <dbReference type="RefSeq" id="XP_031568866.1"/>
    </source>
</evidence>
<protein>
    <submittedName>
        <fullName evidence="10">Tetratricopeptide repeat protein 19, mitochondrial-like</fullName>
    </submittedName>
</protein>
<dbReference type="FunCoup" id="A0A6P8IPA7">
    <property type="interactions" value="821"/>
</dbReference>
<evidence type="ECO:0000256" key="4">
    <source>
        <dbReference type="ARBA" id="ARBA00022803"/>
    </source>
</evidence>
<dbReference type="InterPro" id="IPR040395">
    <property type="entry name" value="TTC19"/>
</dbReference>
<dbReference type="Pfam" id="PF13181">
    <property type="entry name" value="TPR_8"/>
    <property type="match status" value="1"/>
</dbReference>
<dbReference type="Pfam" id="PF13424">
    <property type="entry name" value="TPR_12"/>
    <property type="match status" value="1"/>
</dbReference>
<dbReference type="SMART" id="SM00028">
    <property type="entry name" value="TPR"/>
    <property type="match status" value="5"/>
</dbReference>
<organism evidence="9 10">
    <name type="scientific">Actinia tenebrosa</name>
    <name type="common">Australian red waratah sea anemone</name>
    <dbReference type="NCBI Taxonomy" id="6105"/>
    <lineage>
        <taxon>Eukaryota</taxon>
        <taxon>Metazoa</taxon>
        <taxon>Cnidaria</taxon>
        <taxon>Anthozoa</taxon>
        <taxon>Hexacorallia</taxon>
        <taxon>Actiniaria</taxon>
        <taxon>Actiniidae</taxon>
        <taxon>Actinia</taxon>
    </lineage>
</organism>
<dbReference type="SUPFAM" id="SSF48452">
    <property type="entry name" value="TPR-like"/>
    <property type="match status" value="1"/>
</dbReference>
<evidence type="ECO:0000256" key="5">
    <source>
        <dbReference type="ARBA" id="ARBA00022946"/>
    </source>
</evidence>
<reference evidence="10" key="1">
    <citation type="submission" date="2025-08" db="UniProtKB">
        <authorList>
            <consortium name="RefSeq"/>
        </authorList>
    </citation>
    <scope>IDENTIFICATION</scope>
    <source>
        <tissue evidence="10">Tentacle</tissue>
    </source>
</reference>
<dbReference type="PANTHER" id="PTHR13143:SF6">
    <property type="entry name" value="TETRATRICOPEPTIDE REPEAT PROTEIN 19, MITOCHONDRIAL"/>
    <property type="match status" value="1"/>
</dbReference>
<keyword evidence="4 7" id="KW-0802">TPR repeat</keyword>
<accession>A0A6P8IPA7</accession>
<gene>
    <name evidence="10" type="primary">LOC116303463</name>
</gene>
<keyword evidence="3" id="KW-0677">Repeat</keyword>
<dbReference type="Gene3D" id="1.25.40.10">
    <property type="entry name" value="Tetratricopeptide repeat domain"/>
    <property type="match status" value="1"/>
</dbReference>
<sequence length="398" mass="45006">MNFLLINLRTNSRIPNSLLVSYVRGCELIPQTRERAFSCCRKCKPFTRNFLVCSNVPGSSSQLSVIKRQLSNKSRRTTFKIPDELWVLLIVGMGGVAVFTFTYQKKKEIKVKRGSDLQMKLAKAKQYLQNEEKEDAYVLLKEVLNMIHNDIAEKQRHDPSKKGKRPFHKALKYVLDQSANLAIELEKWDEAEYYLRLTLQEMLATGTSKEDDAVIEISLKLSQACENQNKNDLALVGYQWCVDTAENNIDQADEADDNSKALLGLCLDGLGMFYLSHGEPEKAAETLEKALEVAEEVLGQEDDQVLVIMSNLAKAYAESQRYEEAETLAMKSIKLADQTESSFKAFVLANLGLIYLEGGKVKRAKKAMIKAFRMADESDDDVVKDMIKDSTMKLDINV</sequence>
<dbReference type="AlphaFoldDB" id="A0A6P8IPA7"/>
<dbReference type="KEGG" id="aten:116303463"/>
<keyword evidence="6" id="KW-0496">Mitochondrion</keyword>
<dbReference type="GO" id="GO:0034551">
    <property type="term" value="P:mitochondrial respiratory chain complex III assembly"/>
    <property type="evidence" value="ECO:0007669"/>
    <property type="project" value="InterPro"/>
</dbReference>
<dbReference type="InterPro" id="IPR019734">
    <property type="entry name" value="TPR_rpt"/>
</dbReference>
<evidence type="ECO:0000256" key="7">
    <source>
        <dbReference type="PROSITE-ProRule" id="PRU00339"/>
    </source>
</evidence>